<dbReference type="EMBL" id="BMAO01028723">
    <property type="protein sequence ID" value="GFR26881.1"/>
    <property type="molecule type" value="Genomic_DNA"/>
</dbReference>
<comment type="caution">
    <text evidence="1">The sequence shown here is derived from an EMBL/GenBank/DDBJ whole genome shotgun (WGS) entry which is preliminary data.</text>
</comment>
<evidence type="ECO:0000313" key="1">
    <source>
        <dbReference type="EMBL" id="GFR26881.1"/>
    </source>
</evidence>
<name>A0A8X6HMT5_TRICU</name>
<accession>A0A8X6HMT5</accession>
<reference evidence="1" key="1">
    <citation type="submission" date="2020-07" db="EMBL/GenBank/DDBJ databases">
        <title>Multicomponent nature underlies the extraordinary mechanical properties of spider dragline silk.</title>
        <authorList>
            <person name="Kono N."/>
            <person name="Nakamura H."/>
            <person name="Mori M."/>
            <person name="Yoshida Y."/>
            <person name="Ohtoshi R."/>
            <person name="Malay A.D."/>
            <person name="Moran D.A.P."/>
            <person name="Tomita M."/>
            <person name="Numata K."/>
            <person name="Arakawa K."/>
        </authorList>
    </citation>
    <scope>NUCLEOTIDE SEQUENCE</scope>
</reference>
<proteinExistence type="predicted"/>
<dbReference type="AlphaFoldDB" id="A0A8X6HMT5"/>
<gene>
    <name evidence="1" type="ORF">TNCT_175481</name>
</gene>
<sequence>MKTKWGFLSRPLTSLRVSSVSLRFFVRGSVGLFTLLMSFRLVETVGVQTYSVAGTGCGFLPTGACSRLFLSRVWNFLWIEVALFSSRLLLLGYPATLWGCRQASAYQCSLKPLFHASRSWTLFRYSRQLYIHRLTGGGVLWWYLSKPVTASVQE</sequence>
<keyword evidence="2" id="KW-1185">Reference proteome</keyword>
<protein>
    <submittedName>
        <fullName evidence="1">Uncharacterized protein</fullName>
    </submittedName>
</protein>
<dbReference type="Proteomes" id="UP000887116">
    <property type="component" value="Unassembled WGS sequence"/>
</dbReference>
<evidence type="ECO:0000313" key="2">
    <source>
        <dbReference type="Proteomes" id="UP000887116"/>
    </source>
</evidence>
<organism evidence="1 2">
    <name type="scientific">Trichonephila clavata</name>
    <name type="common">Joro spider</name>
    <name type="synonym">Nephila clavata</name>
    <dbReference type="NCBI Taxonomy" id="2740835"/>
    <lineage>
        <taxon>Eukaryota</taxon>
        <taxon>Metazoa</taxon>
        <taxon>Ecdysozoa</taxon>
        <taxon>Arthropoda</taxon>
        <taxon>Chelicerata</taxon>
        <taxon>Arachnida</taxon>
        <taxon>Araneae</taxon>
        <taxon>Araneomorphae</taxon>
        <taxon>Entelegynae</taxon>
        <taxon>Araneoidea</taxon>
        <taxon>Nephilidae</taxon>
        <taxon>Trichonephila</taxon>
    </lineage>
</organism>